<dbReference type="EMBL" id="BRXY01000345">
    <property type="protein sequence ID" value="GMH88622.1"/>
    <property type="molecule type" value="Genomic_DNA"/>
</dbReference>
<dbReference type="Pfam" id="PF11527">
    <property type="entry name" value="ARL2_Bind_BART"/>
    <property type="match status" value="1"/>
</dbReference>
<evidence type="ECO:0000256" key="9">
    <source>
        <dbReference type="ARBA" id="ARBA00031593"/>
    </source>
</evidence>
<dbReference type="Proteomes" id="UP001165085">
    <property type="component" value="Unassembled WGS sequence"/>
</dbReference>
<dbReference type="InterPro" id="IPR042541">
    <property type="entry name" value="BART_sf"/>
</dbReference>
<keyword evidence="7" id="KW-0969">Cilium</keyword>
<evidence type="ECO:0000256" key="8">
    <source>
        <dbReference type="ARBA" id="ARBA00023273"/>
    </source>
</evidence>
<organism evidence="12 13">
    <name type="scientific">Triparma strigata</name>
    <dbReference type="NCBI Taxonomy" id="1606541"/>
    <lineage>
        <taxon>Eukaryota</taxon>
        <taxon>Sar</taxon>
        <taxon>Stramenopiles</taxon>
        <taxon>Ochrophyta</taxon>
        <taxon>Bolidophyceae</taxon>
        <taxon>Parmales</taxon>
        <taxon>Triparmaceae</taxon>
        <taxon>Triparma</taxon>
    </lineage>
</organism>
<evidence type="ECO:0000256" key="10">
    <source>
        <dbReference type="SAM" id="MobiDB-lite"/>
    </source>
</evidence>
<keyword evidence="8" id="KW-0966">Cell projection</keyword>
<keyword evidence="5" id="KW-0963">Cytoplasm</keyword>
<feature type="compositionally biased region" description="Basic and acidic residues" evidence="10">
    <location>
        <begin position="1"/>
        <end position="23"/>
    </location>
</feature>
<dbReference type="OrthoDB" id="200393at2759"/>
<evidence type="ECO:0000256" key="2">
    <source>
        <dbReference type="ARBA" id="ARBA00004496"/>
    </source>
</evidence>
<dbReference type="GO" id="GO:0097546">
    <property type="term" value="C:ciliary base"/>
    <property type="evidence" value="ECO:0007669"/>
    <property type="project" value="TreeGrafter"/>
</dbReference>
<keyword evidence="6" id="KW-0175">Coiled coil</keyword>
<evidence type="ECO:0000256" key="5">
    <source>
        <dbReference type="ARBA" id="ARBA00022490"/>
    </source>
</evidence>
<evidence type="ECO:0000256" key="1">
    <source>
        <dbReference type="ARBA" id="ARBA00004138"/>
    </source>
</evidence>
<evidence type="ECO:0000256" key="3">
    <source>
        <dbReference type="ARBA" id="ARBA00007460"/>
    </source>
</evidence>
<dbReference type="InterPro" id="IPR023379">
    <property type="entry name" value="BART_dom"/>
</dbReference>
<evidence type="ECO:0000313" key="13">
    <source>
        <dbReference type="Proteomes" id="UP001165085"/>
    </source>
</evidence>
<dbReference type="PANTHER" id="PTHR21532:SF0">
    <property type="entry name" value="CILIA- AND FLAGELLA-ASSOCIATED PROTEIN 36"/>
    <property type="match status" value="1"/>
</dbReference>
<feature type="domain" description="BART" evidence="11">
    <location>
        <begin position="31"/>
        <end position="136"/>
    </location>
</feature>
<comment type="similarity">
    <text evidence="3">Belongs to the CFAP36 family.</text>
</comment>
<protein>
    <recommendedName>
        <fullName evidence="4">Cilia- and flagella-associated protein 36</fullName>
    </recommendedName>
    <alternativeName>
        <fullName evidence="9">Coiled-coil domain-containing protein 104</fullName>
    </alternativeName>
</protein>
<gene>
    <name evidence="12" type="ORF">TrST_g11243</name>
</gene>
<evidence type="ECO:0000313" key="12">
    <source>
        <dbReference type="EMBL" id="GMH88622.1"/>
    </source>
</evidence>
<evidence type="ECO:0000256" key="7">
    <source>
        <dbReference type="ARBA" id="ARBA00023069"/>
    </source>
</evidence>
<proteinExistence type="inferred from homology"/>
<keyword evidence="13" id="KW-1185">Reference proteome</keyword>
<evidence type="ECO:0000256" key="4">
    <source>
        <dbReference type="ARBA" id="ARBA00021815"/>
    </source>
</evidence>
<dbReference type="GO" id="GO:0005930">
    <property type="term" value="C:axoneme"/>
    <property type="evidence" value="ECO:0007669"/>
    <property type="project" value="TreeGrafter"/>
</dbReference>
<dbReference type="Gene3D" id="1.20.1520.10">
    <property type="entry name" value="ADP-ribosylation factor-like 2-binding protein, domain"/>
    <property type="match status" value="1"/>
</dbReference>
<reference evidence="13" key="1">
    <citation type="journal article" date="2023" name="Commun. Biol.">
        <title>Genome analysis of Parmales, the sister group of diatoms, reveals the evolutionary specialization of diatoms from phago-mixotrophs to photoautotrophs.</title>
        <authorList>
            <person name="Ban H."/>
            <person name="Sato S."/>
            <person name="Yoshikawa S."/>
            <person name="Yamada K."/>
            <person name="Nakamura Y."/>
            <person name="Ichinomiya M."/>
            <person name="Sato N."/>
            <person name="Blanc-Mathieu R."/>
            <person name="Endo H."/>
            <person name="Kuwata A."/>
            <person name="Ogata H."/>
        </authorList>
    </citation>
    <scope>NUCLEOTIDE SEQUENCE [LARGE SCALE GENOMIC DNA]</scope>
    <source>
        <strain evidence="13">NIES 3701</strain>
    </source>
</reference>
<dbReference type="AlphaFoldDB" id="A0A9W7ES13"/>
<dbReference type="InterPro" id="IPR038888">
    <property type="entry name" value="CFAP36"/>
</dbReference>
<name>A0A9W7ES13_9STRA</name>
<evidence type="ECO:0000259" key="11">
    <source>
        <dbReference type="Pfam" id="PF11527"/>
    </source>
</evidence>
<sequence>MSESKYSEDDAEAKTPDESKDDGPIISLSPLIASFAEFATSEAFGDDLHNFEVENCRPFNGADLKGEQNLEWTDTFNRYVELIEGKMEEFCEEHGSTAEQLFKEISEVNDDPLVSGFLPQVLMNCEYTHFLKQMKEVAESEDNKDQAVEAAAKLQEDEKNISGVYKSTGDFNETNFLLFLKHTKCPWVLRKLFCKTAKNIDNVFCVQDETRMTFKYKMKFFGSKSEIYILDNRSRPKKNIWNVEANQRAFRDPDTGTIHVILDDHPALGPGGQTEHLFYNEIDADGNKTLVWDQILKDPSNEVEANSSMSFIHEETAGGRK</sequence>
<evidence type="ECO:0000256" key="6">
    <source>
        <dbReference type="ARBA" id="ARBA00023054"/>
    </source>
</evidence>
<dbReference type="PANTHER" id="PTHR21532">
    <property type="entry name" value="PHOSPHODIESTERASE HL"/>
    <property type="match status" value="1"/>
</dbReference>
<feature type="region of interest" description="Disordered" evidence="10">
    <location>
        <begin position="1"/>
        <end position="24"/>
    </location>
</feature>
<comment type="subcellular location">
    <subcellularLocation>
        <location evidence="1">Cell projection</location>
        <location evidence="1">Cilium</location>
    </subcellularLocation>
    <subcellularLocation>
        <location evidence="2">Cytoplasm</location>
    </subcellularLocation>
</comment>
<comment type="caution">
    <text evidence="12">The sequence shown here is derived from an EMBL/GenBank/DDBJ whole genome shotgun (WGS) entry which is preliminary data.</text>
</comment>
<accession>A0A9W7ES13</accession>